<name>A0ABY7H229_9BACT</name>
<evidence type="ECO:0000313" key="3">
    <source>
        <dbReference type="Proteomes" id="UP001164459"/>
    </source>
</evidence>
<keyword evidence="3" id="KW-1185">Reference proteome</keyword>
<accession>A0ABY7H229</accession>
<proteinExistence type="predicted"/>
<evidence type="ECO:0000259" key="1">
    <source>
        <dbReference type="Pfam" id="PF08861"/>
    </source>
</evidence>
<feature type="domain" description="DUF1828" evidence="1">
    <location>
        <begin position="31"/>
        <end position="124"/>
    </location>
</feature>
<dbReference type="EMBL" id="CP114040">
    <property type="protein sequence ID" value="WAS93278.1"/>
    <property type="molecule type" value="Genomic_DNA"/>
</dbReference>
<evidence type="ECO:0000313" key="2">
    <source>
        <dbReference type="EMBL" id="WAS93278.1"/>
    </source>
</evidence>
<reference evidence="2" key="1">
    <citation type="submission" date="2022-11" db="EMBL/GenBank/DDBJ databases">
        <title>Minimal conservation of predation-associated metabolite biosynthetic gene clusters underscores biosynthetic potential of Myxococcota including descriptions for ten novel species: Archangium lansinium sp. nov., Myxococcus landrumus sp. nov., Nannocystis bai.</title>
        <authorList>
            <person name="Ahearne A."/>
            <person name="Stevens C."/>
            <person name="Dowd S."/>
        </authorList>
    </citation>
    <scope>NUCLEOTIDE SEQUENCE</scope>
    <source>
        <strain evidence="2">Fl3</strain>
    </source>
</reference>
<dbReference type="Pfam" id="PF08861">
    <property type="entry name" value="DUF1828"/>
    <property type="match status" value="1"/>
</dbReference>
<protein>
    <submittedName>
        <fullName evidence="2">DUF1828 domain-containing protein</fullName>
    </submittedName>
</protein>
<dbReference type="RefSeq" id="WP_269035607.1">
    <property type="nucleotide sequence ID" value="NZ_CP114040.1"/>
</dbReference>
<organism evidence="2 3">
    <name type="scientific">Nannocystis punicea</name>
    <dbReference type="NCBI Taxonomy" id="2995304"/>
    <lineage>
        <taxon>Bacteria</taxon>
        <taxon>Pseudomonadati</taxon>
        <taxon>Myxococcota</taxon>
        <taxon>Polyangia</taxon>
        <taxon>Nannocystales</taxon>
        <taxon>Nannocystaceae</taxon>
        <taxon>Nannocystis</taxon>
    </lineage>
</organism>
<gene>
    <name evidence="2" type="ORF">O0S08_44590</name>
</gene>
<dbReference type="InterPro" id="IPR014960">
    <property type="entry name" value="DUF1828"/>
</dbReference>
<dbReference type="Proteomes" id="UP001164459">
    <property type="component" value="Chromosome"/>
</dbReference>
<sequence length="255" mass="28880">MIAASDIKAVLCGNSLVGEIDRVGQRLRCETAFLYPDGSSVDVFVWETDPLFPRLLLSDLGQTVTWLLDMQVKPWQSKRRQQLLQDAIQLYGVRQAGGALELPIESRAELVSGIIRLGQACVRVADLFYTRKSNLQTNFSEEVEEFFSDVALPYDIDCELEGRGGRRVKVDFVVRNKLDSMVLTLAPGHSAHQAHTASNEVFRKWYDLSGRPEQRVTVFDDRIDAYRNEDLERIREQSDLIGISDPKTLYELLAA</sequence>